<dbReference type="EMBL" id="BQNB010018453">
    <property type="protein sequence ID" value="GJT74585.1"/>
    <property type="molecule type" value="Genomic_DNA"/>
</dbReference>
<accession>A0ABQ5GFS5</accession>
<evidence type="ECO:0000313" key="4">
    <source>
        <dbReference type="Proteomes" id="UP001151760"/>
    </source>
</evidence>
<reference evidence="3" key="1">
    <citation type="journal article" date="2022" name="Int. J. Mol. Sci.">
        <title>Draft Genome of Tanacetum Coccineum: Genomic Comparison of Closely Related Tanacetum-Family Plants.</title>
        <authorList>
            <person name="Yamashiro T."/>
            <person name="Shiraishi A."/>
            <person name="Nakayama K."/>
            <person name="Satake H."/>
        </authorList>
    </citation>
    <scope>NUCLEOTIDE SEQUENCE</scope>
</reference>
<keyword evidence="3" id="KW-0808">Transferase</keyword>
<feature type="domain" description="Retrotransposon gag" evidence="2">
    <location>
        <begin position="123"/>
        <end position="215"/>
    </location>
</feature>
<sequence>MPPRRSSATARVVVAATKDIAATATPMTVAAVEQLIEARVSAALANHETLRNSTNGHGDGSHNSETGIRGTVRTPRECTYKDFLNCKPLTFKGTEGVVVLSQWFEKMESVFHISNCAVENQVKFATCTFLGNALTWWNSHMKTVTQDVAYAMDWKALKKMMTVKYCPRGEIKKLEIELWNLKVKGTYVTSYTLRFQELALMCGRMFHEESEEVEKYVGVLPDMIRGNVMSCQPKTMEKAIEFANDQMDQKVLTITERQAEQKRKLEFNARNNQGHQQQNKRQGLGHFKKDCPKLKNGNRGNQHGNGNAPAKVYVLCNAGTNPDSNVVTGPSIEEWAILFLEAQDRMKKNPLFKRA</sequence>
<keyword evidence="3" id="KW-0548">Nucleotidyltransferase</keyword>
<keyword evidence="3" id="KW-0695">RNA-directed DNA polymerase</keyword>
<gene>
    <name evidence="3" type="ORF">Tco_1041310</name>
</gene>
<dbReference type="InterPro" id="IPR005162">
    <property type="entry name" value="Retrotrans_gag_dom"/>
</dbReference>
<dbReference type="GO" id="GO:0003964">
    <property type="term" value="F:RNA-directed DNA polymerase activity"/>
    <property type="evidence" value="ECO:0007669"/>
    <property type="project" value="UniProtKB-KW"/>
</dbReference>
<keyword evidence="4" id="KW-1185">Reference proteome</keyword>
<organism evidence="3 4">
    <name type="scientific">Tanacetum coccineum</name>
    <dbReference type="NCBI Taxonomy" id="301880"/>
    <lineage>
        <taxon>Eukaryota</taxon>
        <taxon>Viridiplantae</taxon>
        <taxon>Streptophyta</taxon>
        <taxon>Embryophyta</taxon>
        <taxon>Tracheophyta</taxon>
        <taxon>Spermatophyta</taxon>
        <taxon>Magnoliopsida</taxon>
        <taxon>eudicotyledons</taxon>
        <taxon>Gunneridae</taxon>
        <taxon>Pentapetalae</taxon>
        <taxon>asterids</taxon>
        <taxon>campanulids</taxon>
        <taxon>Asterales</taxon>
        <taxon>Asteraceae</taxon>
        <taxon>Asteroideae</taxon>
        <taxon>Anthemideae</taxon>
        <taxon>Anthemidinae</taxon>
        <taxon>Tanacetum</taxon>
    </lineage>
</organism>
<feature type="region of interest" description="Disordered" evidence="1">
    <location>
        <begin position="268"/>
        <end position="288"/>
    </location>
</feature>
<reference evidence="3" key="2">
    <citation type="submission" date="2022-01" db="EMBL/GenBank/DDBJ databases">
        <authorList>
            <person name="Yamashiro T."/>
            <person name="Shiraishi A."/>
            <person name="Satake H."/>
            <person name="Nakayama K."/>
        </authorList>
    </citation>
    <scope>NUCLEOTIDE SEQUENCE</scope>
</reference>
<name>A0ABQ5GFS5_9ASTR</name>
<feature type="compositionally biased region" description="Polar residues" evidence="1">
    <location>
        <begin position="269"/>
        <end position="281"/>
    </location>
</feature>
<dbReference type="Pfam" id="PF03732">
    <property type="entry name" value="Retrotrans_gag"/>
    <property type="match status" value="1"/>
</dbReference>
<evidence type="ECO:0000259" key="2">
    <source>
        <dbReference type="Pfam" id="PF03732"/>
    </source>
</evidence>
<dbReference type="Proteomes" id="UP001151760">
    <property type="component" value="Unassembled WGS sequence"/>
</dbReference>
<evidence type="ECO:0000313" key="3">
    <source>
        <dbReference type="EMBL" id="GJT74585.1"/>
    </source>
</evidence>
<proteinExistence type="predicted"/>
<feature type="region of interest" description="Disordered" evidence="1">
    <location>
        <begin position="50"/>
        <end position="69"/>
    </location>
</feature>
<feature type="compositionally biased region" description="Polar residues" evidence="1">
    <location>
        <begin position="51"/>
        <end position="66"/>
    </location>
</feature>
<protein>
    <submittedName>
        <fullName evidence="3">Reverse transcriptase domain-containing protein</fullName>
    </submittedName>
</protein>
<evidence type="ECO:0000256" key="1">
    <source>
        <dbReference type="SAM" id="MobiDB-lite"/>
    </source>
</evidence>
<comment type="caution">
    <text evidence="3">The sequence shown here is derived from an EMBL/GenBank/DDBJ whole genome shotgun (WGS) entry which is preliminary data.</text>
</comment>